<sequence length="111" mass="12172">MGTLTYAGVDYRIEDRLLAHLKIAITAKLRVGETFLLNWQIPAEEGSGRISLWIAPGIPMAFRFNGSKVPDLNRHWLDALSRSAHGIRGMVAMDEAQAAEYLKRAGAPAAP</sequence>
<proteinExistence type="predicted"/>
<accession>A0ABP8AT11</accession>
<reference evidence="3" key="1">
    <citation type="journal article" date="2019" name="Int. J. Syst. Evol. Microbiol.">
        <title>The Global Catalogue of Microorganisms (GCM) 10K type strain sequencing project: providing services to taxonomists for standard genome sequencing and annotation.</title>
        <authorList>
            <consortium name="The Broad Institute Genomics Platform"/>
            <consortium name="The Broad Institute Genome Sequencing Center for Infectious Disease"/>
            <person name="Wu L."/>
            <person name="Ma J."/>
        </authorList>
    </citation>
    <scope>NUCLEOTIDE SEQUENCE [LARGE SCALE GENOMIC DNA]</scope>
    <source>
        <strain evidence="3">JCM 17593</strain>
    </source>
</reference>
<gene>
    <name evidence="2" type="ORF">GCM10022288_16900</name>
</gene>
<dbReference type="RefSeq" id="WP_344775832.1">
    <property type="nucleotide sequence ID" value="NZ_BAABBX010000014.1"/>
</dbReference>
<dbReference type="Pfam" id="PF25355">
    <property type="entry name" value="DUF7882"/>
    <property type="match status" value="1"/>
</dbReference>
<dbReference type="Proteomes" id="UP001500213">
    <property type="component" value="Unassembled WGS sequence"/>
</dbReference>
<comment type="caution">
    <text evidence="2">The sequence shown here is derived from an EMBL/GenBank/DDBJ whole genome shotgun (WGS) entry which is preliminary data.</text>
</comment>
<evidence type="ECO:0000313" key="3">
    <source>
        <dbReference type="Proteomes" id="UP001500213"/>
    </source>
</evidence>
<evidence type="ECO:0000313" key="2">
    <source>
        <dbReference type="EMBL" id="GAA4189302.1"/>
    </source>
</evidence>
<evidence type="ECO:0000259" key="1">
    <source>
        <dbReference type="Pfam" id="PF25355"/>
    </source>
</evidence>
<organism evidence="2 3">
    <name type="scientific">Gryllotalpicola kribbensis</name>
    <dbReference type="NCBI Taxonomy" id="993084"/>
    <lineage>
        <taxon>Bacteria</taxon>
        <taxon>Bacillati</taxon>
        <taxon>Actinomycetota</taxon>
        <taxon>Actinomycetes</taxon>
        <taxon>Micrococcales</taxon>
        <taxon>Microbacteriaceae</taxon>
        <taxon>Gryllotalpicola</taxon>
    </lineage>
</organism>
<dbReference type="InterPro" id="IPR057204">
    <property type="entry name" value="DUF7882"/>
</dbReference>
<feature type="domain" description="DUF7882" evidence="1">
    <location>
        <begin position="1"/>
        <end position="95"/>
    </location>
</feature>
<keyword evidence="3" id="KW-1185">Reference proteome</keyword>
<protein>
    <recommendedName>
        <fullName evidence="1">DUF7882 domain-containing protein</fullName>
    </recommendedName>
</protein>
<name>A0ABP8AT11_9MICO</name>
<dbReference type="EMBL" id="BAABBX010000014">
    <property type="protein sequence ID" value="GAA4189302.1"/>
    <property type="molecule type" value="Genomic_DNA"/>
</dbReference>